<accession>A5BR15</accession>
<feature type="region of interest" description="Disordered" evidence="1">
    <location>
        <begin position="78"/>
        <end position="105"/>
    </location>
</feature>
<name>A5BR15_VITVI</name>
<dbReference type="AlphaFoldDB" id="A5BR15"/>
<protein>
    <submittedName>
        <fullName evidence="2">Uncharacterized protein</fullName>
    </submittedName>
</protein>
<evidence type="ECO:0000313" key="2">
    <source>
        <dbReference type="EMBL" id="CAN72617.1"/>
    </source>
</evidence>
<organism evidence="2">
    <name type="scientific">Vitis vinifera</name>
    <name type="common">Grape</name>
    <dbReference type="NCBI Taxonomy" id="29760"/>
    <lineage>
        <taxon>Eukaryota</taxon>
        <taxon>Viridiplantae</taxon>
        <taxon>Streptophyta</taxon>
        <taxon>Embryophyta</taxon>
        <taxon>Tracheophyta</taxon>
        <taxon>Spermatophyta</taxon>
        <taxon>Magnoliopsida</taxon>
        <taxon>eudicotyledons</taxon>
        <taxon>Gunneridae</taxon>
        <taxon>Pentapetalae</taxon>
        <taxon>rosids</taxon>
        <taxon>Vitales</taxon>
        <taxon>Vitaceae</taxon>
        <taxon>Viteae</taxon>
        <taxon>Vitis</taxon>
    </lineage>
</organism>
<reference evidence="2" key="1">
    <citation type="journal article" date="2007" name="PLoS ONE">
        <title>The first genome sequence of an elite grapevine cultivar (Pinot noir Vitis vinifera L.): coping with a highly heterozygous genome.</title>
        <authorList>
            <person name="Velasco R."/>
            <person name="Zharkikh A."/>
            <person name="Troggio M."/>
            <person name="Cartwright D.A."/>
            <person name="Cestaro A."/>
            <person name="Pruss D."/>
            <person name="Pindo M."/>
            <person name="FitzGerald L.M."/>
            <person name="Vezzulli S."/>
            <person name="Reid J."/>
            <person name="Malacarne G."/>
            <person name="Iliev D."/>
            <person name="Coppola G."/>
            <person name="Wardell B."/>
            <person name="Micheletti D."/>
            <person name="Macalma T."/>
            <person name="Facci M."/>
            <person name="Mitchell J.T."/>
            <person name="Perazzolli M."/>
            <person name="Eldredge G."/>
            <person name="Gatto P."/>
            <person name="Oyzerski R."/>
            <person name="Moretto M."/>
            <person name="Gutin N."/>
            <person name="Stefanini M."/>
            <person name="Chen Y."/>
            <person name="Segala C."/>
            <person name="Davenport C."/>
            <person name="Dematte L."/>
            <person name="Mraz A."/>
            <person name="Battilana J."/>
            <person name="Stormo K."/>
            <person name="Costa F."/>
            <person name="Tao Q."/>
            <person name="Si-Ammour A."/>
            <person name="Harkins T."/>
            <person name="Lackey A."/>
            <person name="Perbost C."/>
            <person name="Taillon B."/>
            <person name="Stella A."/>
            <person name="Solovyev V."/>
            <person name="Fawcett J.A."/>
            <person name="Sterck L."/>
            <person name="Vandepoele K."/>
            <person name="Grando S.M."/>
            <person name="Toppo S."/>
            <person name="Moser C."/>
            <person name="Lanchbury J."/>
            <person name="Bogden R."/>
            <person name="Skolnick M."/>
            <person name="Sgaramella V."/>
            <person name="Bhatnagar S.K."/>
            <person name="Fontana P."/>
            <person name="Gutin A."/>
            <person name="Van de Peer Y."/>
            <person name="Salamini F."/>
            <person name="Viola R."/>
        </authorList>
    </citation>
    <scope>NUCLEOTIDE SEQUENCE</scope>
</reference>
<evidence type="ECO:0000256" key="1">
    <source>
        <dbReference type="SAM" id="MobiDB-lite"/>
    </source>
</evidence>
<dbReference type="EMBL" id="AM468024">
    <property type="protein sequence ID" value="CAN72617.1"/>
    <property type="molecule type" value="Genomic_DNA"/>
</dbReference>
<gene>
    <name evidence="2" type="ORF">VITISV_040597</name>
</gene>
<proteinExistence type="predicted"/>
<sequence length="105" mass="10960">MTPGRRRNAVLITKMAPKRCFSRRLISKMAFSHRQMTPALEPASQWSTNCALSGAPFAPSAERRVTLGIALAAVPELSSNDAGGETPPPSPVPGNASGADGAWSA</sequence>